<reference evidence="2" key="2">
    <citation type="submission" date="2021-08" db="EMBL/GenBank/DDBJ databases">
        <authorList>
            <person name="Tani A."/>
            <person name="Ola A."/>
            <person name="Ogura Y."/>
            <person name="Katsura K."/>
            <person name="Hayashi T."/>
        </authorList>
    </citation>
    <scope>NUCLEOTIDE SEQUENCE</scope>
    <source>
        <strain evidence="2">DSM 19015</strain>
    </source>
</reference>
<organism evidence="2 3">
    <name type="scientific">Methylobacterium iners</name>
    <dbReference type="NCBI Taxonomy" id="418707"/>
    <lineage>
        <taxon>Bacteria</taxon>
        <taxon>Pseudomonadati</taxon>
        <taxon>Pseudomonadota</taxon>
        <taxon>Alphaproteobacteria</taxon>
        <taxon>Hyphomicrobiales</taxon>
        <taxon>Methylobacteriaceae</taxon>
        <taxon>Methylobacterium</taxon>
    </lineage>
</organism>
<evidence type="ECO:0000313" key="2">
    <source>
        <dbReference type="EMBL" id="GJD97919.1"/>
    </source>
</evidence>
<protein>
    <recommendedName>
        <fullName evidence="4">SGNH hydrolase-type esterase domain-containing protein</fullName>
    </recommendedName>
</protein>
<comment type="caution">
    <text evidence="2">The sequence shown here is derived from an EMBL/GenBank/DDBJ whole genome shotgun (WGS) entry which is preliminary data.</text>
</comment>
<proteinExistence type="predicted"/>
<keyword evidence="1" id="KW-0472">Membrane</keyword>
<accession>A0ABQ4S7S1</accession>
<keyword evidence="1" id="KW-1133">Transmembrane helix</keyword>
<evidence type="ECO:0000256" key="1">
    <source>
        <dbReference type="SAM" id="Phobius"/>
    </source>
</evidence>
<reference evidence="2" key="1">
    <citation type="journal article" date="2021" name="Front. Microbiol.">
        <title>Comprehensive Comparative Genomics and Phenotyping of Methylobacterium Species.</title>
        <authorList>
            <person name="Alessa O."/>
            <person name="Ogura Y."/>
            <person name="Fujitani Y."/>
            <person name="Takami H."/>
            <person name="Hayashi T."/>
            <person name="Sahin N."/>
            <person name="Tani A."/>
        </authorList>
    </citation>
    <scope>NUCLEOTIDE SEQUENCE</scope>
    <source>
        <strain evidence="2">DSM 19015</strain>
    </source>
</reference>
<gene>
    <name evidence="2" type="ORF">OCOJLMKI_5158</name>
</gene>
<dbReference type="RefSeq" id="WP_238246980.1">
    <property type="nucleotide sequence ID" value="NZ_BPQP01000129.1"/>
</dbReference>
<dbReference type="EMBL" id="BPQP01000129">
    <property type="protein sequence ID" value="GJD97919.1"/>
    <property type="molecule type" value="Genomic_DNA"/>
</dbReference>
<keyword evidence="3" id="KW-1185">Reference proteome</keyword>
<name>A0ABQ4S7S1_9HYPH</name>
<feature type="transmembrane region" description="Helical" evidence="1">
    <location>
        <begin position="12"/>
        <end position="31"/>
    </location>
</feature>
<sequence>MPASVFARFNRALVVWIAAFLSSGSIALWMLNRAGHLPPPPLTATNCIDEKFKFLHETTLTDRNLIAVGSSVTWRNLDFSAVDGRWKSLRPVNAAPCYLQIHQTAYLTEFLLDEIPTARVVVSVVSMQDFQNCSEDEKFFDSSIARRYISARETSWHLYFTNFRPRLFLQDVAKIRSMRDGTRNREPLVMDQYGSGPLTFTPPEVRSDRAATPECLKHMERLARELRDKGVAWVVVLLPPMPAWGRSYDPSGSRDLSWRQGVKAHLERTGTVVLDGRFGPAVDDNDFTDPDHLHWSTVPAFTRWIFRSLNQQSAIRAAFKDDASAL</sequence>
<keyword evidence="1" id="KW-0812">Transmembrane</keyword>
<dbReference type="Proteomes" id="UP001055125">
    <property type="component" value="Unassembled WGS sequence"/>
</dbReference>
<evidence type="ECO:0008006" key="4">
    <source>
        <dbReference type="Google" id="ProtNLM"/>
    </source>
</evidence>
<evidence type="ECO:0000313" key="3">
    <source>
        <dbReference type="Proteomes" id="UP001055125"/>
    </source>
</evidence>